<evidence type="ECO:0000256" key="3">
    <source>
        <dbReference type="SAM" id="SignalP"/>
    </source>
</evidence>
<feature type="region of interest" description="Disordered" evidence="1">
    <location>
        <begin position="329"/>
        <end position="351"/>
    </location>
</feature>
<reference evidence="4 5" key="1">
    <citation type="journal article" date="2019" name="Nat. Ecol. Evol.">
        <title>Megaphylogeny resolves global patterns of mushroom evolution.</title>
        <authorList>
            <person name="Varga T."/>
            <person name="Krizsan K."/>
            <person name="Foldi C."/>
            <person name="Dima B."/>
            <person name="Sanchez-Garcia M."/>
            <person name="Sanchez-Ramirez S."/>
            <person name="Szollosi G.J."/>
            <person name="Szarkandi J.G."/>
            <person name="Papp V."/>
            <person name="Albert L."/>
            <person name="Andreopoulos W."/>
            <person name="Angelini C."/>
            <person name="Antonin V."/>
            <person name="Barry K.W."/>
            <person name="Bougher N.L."/>
            <person name="Buchanan P."/>
            <person name="Buyck B."/>
            <person name="Bense V."/>
            <person name="Catcheside P."/>
            <person name="Chovatia M."/>
            <person name="Cooper J."/>
            <person name="Damon W."/>
            <person name="Desjardin D."/>
            <person name="Finy P."/>
            <person name="Geml J."/>
            <person name="Haridas S."/>
            <person name="Hughes K."/>
            <person name="Justo A."/>
            <person name="Karasinski D."/>
            <person name="Kautmanova I."/>
            <person name="Kiss B."/>
            <person name="Kocsube S."/>
            <person name="Kotiranta H."/>
            <person name="LaButti K.M."/>
            <person name="Lechner B.E."/>
            <person name="Liimatainen K."/>
            <person name="Lipzen A."/>
            <person name="Lukacs Z."/>
            <person name="Mihaltcheva S."/>
            <person name="Morgado L.N."/>
            <person name="Niskanen T."/>
            <person name="Noordeloos M.E."/>
            <person name="Ohm R.A."/>
            <person name="Ortiz-Santana B."/>
            <person name="Ovrebo C."/>
            <person name="Racz N."/>
            <person name="Riley R."/>
            <person name="Savchenko A."/>
            <person name="Shiryaev A."/>
            <person name="Soop K."/>
            <person name="Spirin V."/>
            <person name="Szebenyi C."/>
            <person name="Tomsovsky M."/>
            <person name="Tulloss R.E."/>
            <person name="Uehling J."/>
            <person name="Grigoriev I.V."/>
            <person name="Vagvolgyi C."/>
            <person name="Papp T."/>
            <person name="Martin F.M."/>
            <person name="Miettinen O."/>
            <person name="Hibbett D.S."/>
            <person name="Nagy L.G."/>
        </authorList>
    </citation>
    <scope>NUCLEOTIDE SEQUENCE [LARGE SCALE GENOMIC DNA]</scope>
    <source>
        <strain evidence="4 5">CBS 962.96</strain>
    </source>
</reference>
<feature type="compositionally biased region" description="Polar residues" evidence="1">
    <location>
        <begin position="561"/>
        <end position="573"/>
    </location>
</feature>
<feature type="compositionally biased region" description="Low complexity" evidence="1">
    <location>
        <begin position="601"/>
        <end position="613"/>
    </location>
</feature>
<feature type="compositionally biased region" description="Low complexity" evidence="1">
    <location>
        <begin position="647"/>
        <end position="660"/>
    </location>
</feature>
<feature type="compositionally biased region" description="Polar residues" evidence="1">
    <location>
        <begin position="407"/>
        <end position="422"/>
    </location>
</feature>
<evidence type="ECO:0000256" key="2">
    <source>
        <dbReference type="SAM" id="Phobius"/>
    </source>
</evidence>
<gene>
    <name evidence="4" type="ORF">K435DRAFT_194691</name>
</gene>
<proteinExistence type="predicted"/>
<feature type="transmembrane region" description="Helical" evidence="2">
    <location>
        <begin position="780"/>
        <end position="802"/>
    </location>
</feature>
<feature type="signal peptide" evidence="3">
    <location>
        <begin position="1"/>
        <end position="22"/>
    </location>
</feature>
<feature type="compositionally biased region" description="Pro residues" evidence="1">
    <location>
        <begin position="460"/>
        <end position="483"/>
    </location>
</feature>
<feature type="region of interest" description="Disordered" evidence="1">
    <location>
        <begin position="601"/>
        <end position="683"/>
    </location>
</feature>
<keyword evidence="2" id="KW-1133">Transmembrane helix</keyword>
<protein>
    <recommendedName>
        <fullName evidence="6">Autophagy-related protein 27</fullName>
    </recommendedName>
</protein>
<keyword evidence="5" id="KW-1185">Reference proteome</keyword>
<keyword evidence="3" id="KW-0732">Signal</keyword>
<feature type="region of interest" description="Disordered" evidence="1">
    <location>
        <begin position="221"/>
        <end position="245"/>
    </location>
</feature>
<keyword evidence="2" id="KW-0472">Membrane</keyword>
<dbReference type="OrthoDB" id="3062174at2759"/>
<evidence type="ECO:0000313" key="5">
    <source>
        <dbReference type="Proteomes" id="UP000297245"/>
    </source>
</evidence>
<evidence type="ECO:0000256" key="1">
    <source>
        <dbReference type="SAM" id="MobiDB-lite"/>
    </source>
</evidence>
<organism evidence="4 5">
    <name type="scientific">Dendrothele bispora (strain CBS 962.96)</name>
    <dbReference type="NCBI Taxonomy" id="1314807"/>
    <lineage>
        <taxon>Eukaryota</taxon>
        <taxon>Fungi</taxon>
        <taxon>Dikarya</taxon>
        <taxon>Basidiomycota</taxon>
        <taxon>Agaricomycotina</taxon>
        <taxon>Agaricomycetes</taxon>
        <taxon>Agaricomycetidae</taxon>
        <taxon>Agaricales</taxon>
        <taxon>Agaricales incertae sedis</taxon>
        <taxon>Dendrothele</taxon>
    </lineage>
</organism>
<feature type="compositionally biased region" description="Polar residues" evidence="1">
    <location>
        <begin position="333"/>
        <end position="347"/>
    </location>
</feature>
<feature type="region of interest" description="Disordered" evidence="1">
    <location>
        <begin position="435"/>
        <end position="501"/>
    </location>
</feature>
<evidence type="ECO:0000313" key="4">
    <source>
        <dbReference type="EMBL" id="THU93319.1"/>
    </source>
</evidence>
<sequence>MPSGRLPFLLLSLSPVILLACAEETVLGKRNENRPIGSGVEVLTSCSKQTHDIPLKTAKALRFGPLLDVKGLQCDCNVLNGCLLANGQQIQSTPSGLWDNVNWRSTEGVADHDGVLSPDSNELLGPTFRRVIFARDDDSEDSHWSTVQLITPVIVGIAVAAIMLTLFVFYQRGSLSFAAVKATFREVGRFFTRVFLNCFGMRKVRQGRRANDWEIMAPETHGMATSPRSEGRSNGHTRLSSTTSDVPEHLDFSGYKQHSSEWVMPGKNLWKNSTLARKTRRLMLTVPLPWKKAIIPVKHTTRHRKFEIDASNKSTRTNSTLTNYRRAGFRTSALGSNTTESSGPSFSRHTDIQAPIPEEDEDSDASSDLGLGIRQFEDDDETEHLMTPNSEYDPEINSVMVIGDRNNTLESGDTIGSSNRIIPSSHGGTVAAQTFVESSTSKQPRVPPVPDPILSSSRAPPAPQHSVPVPPAPTYPAPAPPFVSPRSTPRSPPRQLREPPSVERILQQPLVNLIDYHSIPPPPPLPLVRSPPRSPSPQLPLPDIEPPTPLYTRRPPDARNPSESTPNHLSPQFALSSIPEVNGRLFASPSMESMANLPLQSLHQRSQSSTSSLAIPPITSPPYHSSPLPQEIRIARSDSPPPPITPLPGALLFSSVVSPPSGGGRPLPLPGASSPQPQHRRLLSADDSPANHFYSLHEPNASGSRVSFGDAYPTPRSHVRNFSSDSLSNQQQEHPAMMFPGPVRAAGYLQEGNMSSDSVYLRNGGRRGDYSGHGEGNDLLLLNVYFSLSNCLFAFIFFSNYISI</sequence>
<feature type="compositionally biased region" description="Polar residues" evidence="1">
    <location>
        <begin position="226"/>
        <end position="245"/>
    </location>
</feature>
<feature type="region of interest" description="Disordered" evidence="1">
    <location>
        <begin position="407"/>
        <end position="426"/>
    </location>
</feature>
<dbReference type="EMBL" id="ML179252">
    <property type="protein sequence ID" value="THU93319.1"/>
    <property type="molecule type" value="Genomic_DNA"/>
</dbReference>
<feature type="chain" id="PRO_5020993521" description="Autophagy-related protein 27" evidence="3">
    <location>
        <begin position="23"/>
        <end position="804"/>
    </location>
</feature>
<dbReference type="Proteomes" id="UP000297245">
    <property type="component" value="Unassembled WGS sequence"/>
</dbReference>
<evidence type="ECO:0008006" key="6">
    <source>
        <dbReference type="Google" id="ProtNLM"/>
    </source>
</evidence>
<feature type="compositionally biased region" description="Pro residues" evidence="1">
    <location>
        <begin position="532"/>
        <end position="549"/>
    </location>
</feature>
<feature type="region of interest" description="Disordered" evidence="1">
    <location>
        <begin position="522"/>
        <end position="573"/>
    </location>
</feature>
<dbReference type="PROSITE" id="PS51257">
    <property type="entry name" value="PROKAR_LIPOPROTEIN"/>
    <property type="match status" value="1"/>
</dbReference>
<dbReference type="AlphaFoldDB" id="A0A4S8LUQ8"/>
<name>A0A4S8LUQ8_DENBC</name>
<keyword evidence="2" id="KW-0812">Transmembrane</keyword>
<accession>A0A4S8LUQ8</accession>